<comment type="function">
    <text evidence="4">Catalyzes the reduction of fatty acyl-CoA to fatty alcohols.</text>
</comment>
<proteinExistence type="inferred from homology"/>
<dbReference type="PANTHER" id="PTHR11011:SF60">
    <property type="entry name" value="FATTY ACYL-COA REDUCTASE-RELATED"/>
    <property type="match status" value="1"/>
</dbReference>
<accession>A0ABN8IEP3</accession>
<keyword evidence="4" id="KW-0521">NADP</keyword>
<keyword evidence="3 4" id="KW-0443">Lipid metabolism</keyword>
<dbReference type="Gene3D" id="3.40.50.720">
    <property type="entry name" value="NAD(P)-binding Rossmann-like Domain"/>
    <property type="match status" value="1"/>
</dbReference>
<protein>
    <recommendedName>
        <fullName evidence="4">Fatty acyl-CoA reductase</fullName>
        <ecNumber evidence="4">1.2.1.84</ecNumber>
    </recommendedName>
</protein>
<evidence type="ECO:0000256" key="1">
    <source>
        <dbReference type="ARBA" id="ARBA00005928"/>
    </source>
</evidence>
<name>A0ABN8IEP3_9NEOP</name>
<dbReference type="SUPFAM" id="SSF51735">
    <property type="entry name" value="NAD(P)-binding Rossmann-fold domains"/>
    <property type="match status" value="1"/>
</dbReference>
<comment type="catalytic activity">
    <reaction evidence="4">
        <text>a long-chain fatty acyl-CoA + 2 NADPH + 2 H(+) = a long-chain primary fatty alcohol + 2 NADP(+) + CoA</text>
        <dbReference type="Rhea" id="RHEA:52716"/>
        <dbReference type="ChEBI" id="CHEBI:15378"/>
        <dbReference type="ChEBI" id="CHEBI:57287"/>
        <dbReference type="ChEBI" id="CHEBI:57783"/>
        <dbReference type="ChEBI" id="CHEBI:58349"/>
        <dbReference type="ChEBI" id="CHEBI:77396"/>
        <dbReference type="ChEBI" id="CHEBI:83139"/>
        <dbReference type="EC" id="1.2.1.84"/>
    </reaction>
</comment>
<sequence length="570" mass="65121">MAATICNTATSTDTKENLKNLNYNNERTNRTLVKIAEQIELKTVDRNINVDIEGSYCVDCTKKMRISSEDPGTQRLTDIQQFYNGKNVLITGATGFLGKILVEKLLRCCPGVENLYLLVRQKRGKDIYTRIEEIFEDPVFNRLKEDVPKFRHKVVVVPADCEAAGLGLTLSDRQMLTEKVNIIFHSAATVKFDEHLRAALVTNVRAPLHLLRLARDMKGLDVLMHISTAYSNSHLSRIEEKFYPCAANCETLHSMIDKMTDKEIDKLLPTILGDWPNTYTFTKALAEKELRLNSGNVPLGIFRPAIVTSTAKEPLKCWLDNMYGPTGVAVGSATGILRTLECNEHVTADLVPVDCVVNCLMVAASSVHRAYTSSSPPAEPPIFNYVSSVENPITWGDFMKLNMARIDRHPFSNAVWYISLTLTKSAILNRIYIILLHLVPAALVDGLAVCVGRKPKMLKVYSKIHKFSSVLSYFCTREIKFCNRRTQQLWQRISDADKQLFPFSMREIDWEDYFDDYLAGIRRYLFKESDETLPRARIKWKRLYYLHQLVRILFFAFALYAVWSLFARIW</sequence>
<feature type="domain" description="Thioester reductase (TE)" evidence="6">
    <location>
        <begin position="90"/>
        <end position="359"/>
    </location>
</feature>
<keyword evidence="2 4" id="KW-0444">Lipid biosynthesis</keyword>
<feature type="transmembrane region" description="Helical" evidence="4">
    <location>
        <begin position="543"/>
        <end position="566"/>
    </location>
</feature>
<evidence type="ECO:0000256" key="2">
    <source>
        <dbReference type="ARBA" id="ARBA00022516"/>
    </source>
</evidence>
<evidence type="ECO:0000259" key="5">
    <source>
        <dbReference type="Pfam" id="PF03015"/>
    </source>
</evidence>
<dbReference type="CDD" id="cd05236">
    <property type="entry name" value="FAR-N_SDR_e"/>
    <property type="match status" value="1"/>
</dbReference>
<keyword evidence="4" id="KW-1133">Transmembrane helix</keyword>
<comment type="similarity">
    <text evidence="1 4">Belongs to the fatty acyl-CoA reductase family.</text>
</comment>
<keyword evidence="4" id="KW-0472">Membrane</keyword>
<feature type="non-terminal residue" evidence="7">
    <location>
        <position position="570"/>
    </location>
</feature>
<dbReference type="InterPro" id="IPR026055">
    <property type="entry name" value="FAR"/>
</dbReference>
<evidence type="ECO:0000256" key="3">
    <source>
        <dbReference type="ARBA" id="ARBA00023098"/>
    </source>
</evidence>
<dbReference type="Proteomes" id="UP000837857">
    <property type="component" value="Chromosome 23"/>
</dbReference>
<dbReference type="Pfam" id="PF03015">
    <property type="entry name" value="Sterile"/>
    <property type="match status" value="1"/>
</dbReference>
<feature type="domain" description="Fatty acyl-CoA reductase C-terminal" evidence="5">
    <location>
        <begin position="436"/>
        <end position="528"/>
    </location>
</feature>
<dbReference type="InterPro" id="IPR036291">
    <property type="entry name" value="NAD(P)-bd_dom_sf"/>
</dbReference>
<dbReference type="EC" id="1.2.1.84" evidence="4"/>
<keyword evidence="8" id="KW-1185">Reference proteome</keyword>
<evidence type="ECO:0000259" key="6">
    <source>
        <dbReference type="Pfam" id="PF07993"/>
    </source>
</evidence>
<dbReference type="CDD" id="cd09071">
    <property type="entry name" value="FAR_C"/>
    <property type="match status" value="1"/>
</dbReference>
<organism evidence="7 8">
    <name type="scientific">Iphiclides podalirius</name>
    <name type="common">scarce swallowtail</name>
    <dbReference type="NCBI Taxonomy" id="110791"/>
    <lineage>
        <taxon>Eukaryota</taxon>
        <taxon>Metazoa</taxon>
        <taxon>Ecdysozoa</taxon>
        <taxon>Arthropoda</taxon>
        <taxon>Hexapoda</taxon>
        <taxon>Insecta</taxon>
        <taxon>Pterygota</taxon>
        <taxon>Neoptera</taxon>
        <taxon>Endopterygota</taxon>
        <taxon>Lepidoptera</taxon>
        <taxon>Glossata</taxon>
        <taxon>Ditrysia</taxon>
        <taxon>Papilionoidea</taxon>
        <taxon>Papilionidae</taxon>
        <taxon>Papilioninae</taxon>
        <taxon>Iphiclides</taxon>
    </lineage>
</organism>
<dbReference type="InterPro" id="IPR033640">
    <property type="entry name" value="FAR_C"/>
</dbReference>
<dbReference type="Pfam" id="PF07993">
    <property type="entry name" value="NAD_binding_4"/>
    <property type="match status" value="1"/>
</dbReference>
<dbReference type="InterPro" id="IPR013120">
    <property type="entry name" value="FAR_NAD-bd"/>
</dbReference>
<evidence type="ECO:0000313" key="8">
    <source>
        <dbReference type="Proteomes" id="UP000837857"/>
    </source>
</evidence>
<evidence type="ECO:0000313" key="7">
    <source>
        <dbReference type="EMBL" id="CAH2056135.1"/>
    </source>
</evidence>
<gene>
    <name evidence="7" type="ORF">IPOD504_LOCUS9400</name>
</gene>
<keyword evidence="4" id="KW-0560">Oxidoreductase</keyword>
<feature type="transmembrane region" description="Helical" evidence="4">
    <location>
        <begin position="431"/>
        <end position="451"/>
    </location>
</feature>
<evidence type="ECO:0000256" key="4">
    <source>
        <dbReference type="RuleBase" id="RU363097"/>
    </source>
</evidence>
<dbReference type="PANTHER" id="PTHR11011">
    <property type="entry name" value="MALE STERILITY PROTEIN 2-RELATED"/>
    <property type="match status" value="1"/>
</dbReference>
<dbReference type="EMBL" id="OW152835">
    <property type="protein sequence ID" value="CAH2056135.1"/>
    <property type="molecule type" value="Genomic_DNA"/>
</dbReference>
<keyword evidence="4" id="KW-0812">Transmembrane</keyword>
<reference evidence="7" key="1">
    <citation type="submission" date="2022-03" db="EMBL/GenBank/DDBJ databases">
        <authorList>
            <person name="Martin H S."/>
        </authorList>
    </citation>
    <scope>NUCLEOTIDE SEQUENCE</scope>
</reference>